<accession>A0A841N853</accession>
<dbReference type="Proteomes" id="UP000589738">
    <property type="component" value="Unassembled WGS sequence"/>
</dbReference>
<evidence type="ECO:0000313" key="1">
    <source>
        <dbReference type="EMBL" id="MBB6369708.1"/>
    </source>
</evidence>
<sequence>MGIMDISKERLDKNIIVIVKSLGKFINLYR</sequence>
<dbReference type="EMBL" id="JACHLC010000001">
    <property type="protein sequence ID" value="MBB6369708.1"/>
    <property type="molecule type" value="Genomic_DNA"/>
</dbReference>
<evidence type="ECO:0000313" key="2">
    <source>
        <dbReference type="Proteomes" id="UP000589738"/>
    </source>
</evidence>
<protein>
    <submittedName>
        <fullName evidence="1">Uncharacterized protein</fullName>
    </submittedName>
</protein>
<keyword evidence="2" id="KW-1185">Reference proteome</keyword>
<organism evidence="1 2">
    <name type="scientific">Chryseobacterium shigense</name>
    <dbReference type="NCBI Taxonomy" id="297244"/>
    <lineage>
        <taxon>Bacteria</taxon>
        <taxon>Pseudomonadati</taxon>
        <taxon>Bacteroidota</taxon>
        <taxon>Flavobacteriia</taxon>
        <taxon>Flavobacteriales</taxon>
        <taxon>Weeksellaceae</taxon>
        <taxon>Chryseobacterium group</taxon>
        <taxon>Chryseobacterium</taxon>
    </lineage>
</organism>
<reference evidence="1 2" key="1">
    <citation type="submission" date="2020-08" db="EMBL/GenBank/DDBJ databases">
        <title>Functional genomics of gut bacteria from endangered species of beetles.</title>
        <authorList>
            <person name="Carlos-Shanley C."/>
        </authorList>
    </citation>
    <scope>NUCLEOTIDE SEQUENCE [LARGE SCALE GENOMIC DNA]</scope>
    <source>
        <strain evidence="1 2">S00136</strain>
    </source>
</reference>
<gene>
    <name evidence="1" type="ORF">HNP36_000761</name>
</gene>
<dbReference type="AlphaFoldDB" id="A0A841N853"/>
<proteinExistence type="predicted"/>
<comment type="caution">
    <text evidence="1">The sequence shown here is derived from an EMBL/GenBank/DDBJ whole genome shotgun (WGS) entry which is preliminary data.</text>
</comment>
<name>A0A841N853_9FLAO</name>